<evidence type="ECO:0000313" key="2">
    <source>
        <dbReference type="Proteomes" id="UP000029223"/>
    </source>
</evidence>
<comment type="caution">
    <text evidence="1">The sequence shown here is derived from an EMBL/GenBank/DDBJ whole genome shotgun (WGS) entry which is preliminary data.</text>
</comment>
<dbReference type="Gene3D" id="1.25.40.10">
    <property type="entry name" value="Tetratricopeptide repeat domain"/>
    <property type="match status" value="1"/>
</dbReference>
<reference evidence="2" key="1">
    <citation type="submission" date="2014-09" db="EMBL/GenBank/DDBJ databases">
        <title>Vibrio variabilis JCM 19239. (C206) whole genome shotgun sequence.</title>
        <authorList>
            <person name="Sawabe T."/>
            <person name="Meirelles P."/>
            <person name="Nakanishi M."/>
            <person name="Sayaka M."/>
            <person name="Hattori M."/>
            <person name="Ohkuma M."/>
        </authorList>
    </citation>
    <scope>NUCLEOTIDE SEQUENCE [LARGE SCALE GENOMIC DNA]</scope>
    <source>
        <strain evidence="2">JCM 19239</strain>
    </source>
</reference>
<name>A0ABQ0JFN6_9VIBR</name>
<evidence type="ECO:0008006" key="3">
    <source>
        <dbReference type="Google" id="ProtNLM"/>
    </source>
</evidence>
<gene>
    <name evidence="1" type="ORF">JCM19239_991</name>
</gene>
<protein>
    <recommendedName>
        <fullName evidence="3">Tetratricopeptide repeat protein</fullName>
    </recommendedName>
</protein>
<keyword evidence="2" id="KW-1185">Reference proteome</keyword>
<sequence length="121" mass="13937">MMKKQFLDAERKFRTALKRDKDWAEAHNNLAYTLRKQGPDHYNTAMFHYNKAIALSPKMPEPYMYRGVLHVQMGNAALAREDLDTLRQLRSPLADELAIVIAQGEEKTPEQFFGVSKKVKG</sequence>
<accession>A0ABQ0JFN6</accession>
<dbReference type="EMBL" id="BBMS01000031">
    <property type="protein sequence ID" value="GAL27569.1"/>
    <property type="molecule type" value="Genomic_DNA"/>
</dbReference>
<dbReference type="SUPFAM" id="SSF48452">
    <property type="entry name" value="TPR-like"/>
    <property type="match status" value="1"/>
</dbReference>
<evidence type="ECO:0000313" key="1">
    <source>
        <dbReference type="EMBL" id="GAL27569.1"/>
    </source>
</evidence>
<proteinExistence type="predicted"/>
<organism evidence="1 2">
    <name type="scientific">Vibrio variabilis</name>
    <dbReference type="NCBI Taxonomy" id="990271"/>
    <lineage>
        <taxon>Bacteria</taxon>
        <taxon>Pseudomonadati</taxon>
        <taxon>Pseudomonadota</taxon>
        <taxon>Gammaproteobacteria</taxon>
        <taxon>Vibrionales</taxon>
        <taxon>Vibrionaceae</taxon>
        <taxon>Vibrio</taxon>
    </lineage>
</organism>
<dbReference type="InterPro" id="IPR011990">
    <property type="entry name" value="TPR-like_helical_dom_sf"/>
</dbReference>
<dbReference type="Proteomes" id="UP000029223">
    <property type="component" value="Unassembled WGS sequence"/>
</dbReference>